<organism evidence="2 3">
    <name type="scientific">Trichinella spiralis</name>
    <name type="common">Trichina worm</name>
    <dbReference type="NCBI Taxonomy" id="6334"/>
    <lineage>
        <taxon>Eukaryota</taxon>
        <taxon>Metazoa</taxon>
        <taxon>Ecdysozoa</taxon>
        <taxon>Nematoda</taxon>
        <taxon>Enoplea</taxon>
        <taxon>Dorylaimia</taxon>
        <taxon>Trichinellida</taxon>
        <taxon>Trichinellidae</taxon>
        <taxon>Trichinella</taxon>
    </lineage>
</organism>
<proteinExistence type="predicted"/>
<reference evidence="2 3" key="1">
    <citation type="submission" date="2015-01" db="EMBL/GenBank/DDBJ databases">
        <title>Evolution of Trichinella species and genotypes.</title>
        <authorList>
            <person name="Korhonen P.K."/>
            <person name="Edoardo P."/>
            <person name="Giuseppe L.R."/>
            <person name="Gasser R.B."/>
        </authorList>
    </citation>
    <scope>NUCLEOTIDE SEQUENCE [LARGE SCALE GENOMIC DNA]</scope>
    <source>
        <strain evidence="2">ISS3</strain>
    </source>
</reference>
<evidence type="ECO:0000313" key="2">
    <source>
        <dbReference type="EMBL" id="KRX91376.1"/>
    </source>
</evidence>
<name>A0A0V0XUC1_TRISP</name>
<feature type="chain" id="PRO_5006872895" evidence="1">
    <location>
        <begin position="17"/>
        <end position="41"/>
    </location>
</feature>
<keyword evidence="1" id="KW-0732">Signal</keyword>
<dbReference type="AlphaFoldDB" id="A0A0V0XUC1"/>
<gene>
    <name evidence="2" type="ORF">T01_2822</name>
</gene>
<comment type="caution">
    <text evidence="2">The sequence shown here is derived from an EMBL/GenBank/DDBJ whole genome shotgun (WGS) entry which is preliminary data.</text>
</comment>
<dbReference type="EMBL" id="JYDH01006998">
    <property type="protein sequence ID" value="KRX91376.1"/>
    <property type="molecule type" value="Genomic_DNA"/>
</dbReference>
<feature type="non-terminal residue" evidence="2">
    <location>
        <position position="1"/>
    </location>
</feature>
<dbReference type="InParanoid" id="A0A0V0XUC1"/>
<feature type="non-terminal residue" evidence="2">
    <location>
        <position position="41"/>
    </location>
</feature>
<feature type="signal peptide" evidence="1">
    <location>
        <begin position="1"/>
        <end position="16"/>
    </location>
</feature>
<evidence type="ECO:0000313" key="3">
    <source>
        <dbReference type="Proteomes" id="UP000054776"/>
    </source>
</evidence>
<protein>
    <submittedName>
        <fullName evidence="2">Uncharacterized protein</fullName>
    </submittedName>
</protein>
<keyword evidence="3" id="KW-1185">Reference proteome</keyword>
<accession>A0A0V0XUC1</accession>
<dbReference type="Proteomes" id="UP000054776">
    <property type="component" value="Unassembled WGS sequence"/>
</dbReference>
<evidence type="ECO:0000256" key="1">
    <source>
        <dbReference type="SAM" id="SignalP"/>
    </source>
</evidence>
<sequence>LFMCVFVCVFVRGSLSTDNHFHPAYYTIFMRWWMGPSEYGK</sequence>